<dbReference type="NCBIfam" id="TIGR01446">
    <property type="entry name" value="DnaD_dom"/>
    <property type="match status" value="1"/>
</dbReference>
<feature type="region of interest" description="Disordered" evidence="1">
    <location>
        <begin position="161"/>
        <end position="185"/>
    </location>
</feature>
<dbReference type="EMBL" id="VSSQ01092980">
    <property type="protein sequence ID" value="MPN38011.1"/>
    <property type="molecule type" value="Genomic_DNA"/>
</dbReference>
<protein>
    <recommendedName>
        <fullName evidence="2">DnaB/C C-terminal domain-containing protein</fullName>
    </recommendedName>
</protein>
<proteinExistence type="predicted"/>
<comment type="caution">
    <text evidence="3">The sequence shown here is derived from an EMBL/GenBank/DDBJ whole genome shotgun (WGS) entry which is preliminary data.</text>
</comment>
<organism evidence="3">
    <name type="scientific">bioreactor metagenome</name>
    <dbReference type="NCBI Taxonomy" id="1076179"/>
    <lineage>
        <taxon>unclassified sequences</taxon>
        <taxon>metagenomes</taxon>
        <taxon>ecological metagenomes</taxon>
    </lineage>
</organism>
<sequence>MLSATDLRILYTVYDYLALPAEVILLLVTWCVLRTEEKYGQGRKPTLPQIRSEAFRWKRRGADTPEAAEEYLRKTAQLRSRGARLLPLLGVAGRGPVEAELKYLEAWADMGFEDEAVRLAYERTVLKKQAMNWPYMNSILKSWHQKGLHTVSQIRQEDSAFRREAAPGRPADAARSAQPGGNDRQAMDDIRWMREFLAREKQDGGEER</sequence>
<dbReference type="InterPro" id="IPR034829">
    <property type="entry name" value="DnaD-like_sf"/>
</dbReference>
<dbReference type="SUPFAM" id="SSF158499">
    <property type="entry name" value="DnaD domain-like"/>
    <property type="match status" value="1"/>
</dbReference>
<dbReference type="Gene3D" id="1.10.10.630">
    <property type="entry name" value="DnaD domain-like"/>
    <property type="match status" value="2"/>
</dbReference>
<gene>
    <name evidence="3" type="ORF">SDC9_185533</name>
</gene>
<accession>A0A645HG76</accession>
<evidence type="ECO:0000259" key="2">
    <source>
        <dbReference type="Pfam" id="PF07261"/>
    </source>
</evidence>
<name>A0A645HG76_9ZZZZ</name>
<evidence type="ECO:0000256" key="1">
    <source>
        <dbReference type="SAM" id="MobiDB-lite"/>
    </source>
</evidence>
<dbReference type="AlphaFoldDB" id="A0A645HG76"/>
<dbReference type="InterPro" id="IPR006343">
    <property type="entry name" value="DnaB/C_C"/>
</dbReference>
<feature type="domain" description="DnaB/C C-terminal" evidence="2">
    <location>
        <begin position="93"/>
        <end position="157"/>
    </location>
</feature>
<reference evidence="3" key="1">
    <citation type="submission" date="2019-08" db="EMBL/GenBank/DDBJ databases">
        <authorList>
            <person name="Kucharzyk K."/>
            <person name="Murdoch R.W."/>
            <person name="Higgins S."/>
            <person name="Loffler F."/>
        </authorList>
    </citation>
    <scope>NUCLEOTIDE SEQUENCE</scope>
</reference>
<dbReference type="Pfam" id="PF07261">
    <property type="entry name" value="DnaB_2"/>
    <property type="match status" value="1"/>
</dbReference>
<evidence type="ECO:0000313" key="3">
    <source>
        <dbReference type="EMBL" id="MPN38011.1"/>
    </source>
</evidence>